<evidence type="ECO:0000256" key="11">
    <source>
        <dbReference type="ARBA" id="ARBA00023204"/>
    </source>
</evidence>
<dbReference type="Pfam" id="PF17981">
    <property type="entry name" value="ADD_ATRX"/>
    <property type="match status" value="1"/>
</dbReference>
<evidence type="ECO:0000256" key="2">
    <source>
        <dbReference type="ARBA" id="ARBA00007025"/>
    </source>
</evidence>
<keyword evidence="11" id="KW-0234">DNA repair</keyword>
<keyword evidence="12" id="KW-0539">Nucleus</keyword>
<dbReference type="InterPro" id="IPR041430">
    <property type="entry name" value="ADD_ATRX"/>
</dbReference>
<evidence type="ECO:0000259" key="15">
    <source>
        <dbReference type="PROSITE" id="PS51533"/>
    </source>
</evidence>
<dbReference type="Proteomes" id="UP001153737">
    <property type="component" value="Chromosome 3"/>
</dbReference>
<feature type="compositionally biased region" description="Basic and acidic residues" evidence="14">
    <location>
        <begin position="228"/>
        <end position="253"/>
    </location>
</feature>
<dbReference type="CDD" id="cd11726">
    <property type="entry name" value="ADDz_ATRX"/>
    <property type="match status" value="1"/>
</dbReference>
<evidence type="ECO:0000256" key="13">
    <source>
        <dbReference type="ARBA" id="ARBA00047995"/>
    </source>
</evidence>
<dbReference type="SUPFAM" id="SSF57903">
    <property type="entry name" value="FYVE/PHD zinc finger"/>
    <property type="match status" value="1"/>
</dbReference>
<feature type="domain" description="PHD-type" evidence="15">
    <location>
        <begin position="472"/>
        <end position="610"/>
    </location>
</feature>
<feature type="compositionally biased region" description="Basic and acidic residues" evidence="14">
    <location>
        <begin position="373"/>
        <end position="386"/>
    </location>
</feature>
<dbReference type="GO" id="GO:0006338">
    <property type="term" value="P:chromatin remodeling"/>
    <property type="evidence" value="ECO:0007669"/>
    <property type="project" value="TreeGrafter"/>
</dbReference>
<evidence type="ECO:0000256" key="3">
    <source>
        <dbReference type="ARBA" id="ARBA00022723"/>
    </source>
</evidence>
<dbReference type="GO" id="GO:0031297">
    <property type="term" value="P:replication fork processing"/>
    <property type="evidence" value="ECO:0007669"/>
    <property type="project" value="TreeGrafter"/>
</dbReference>
<dbReference type="GO" id="GO:0010468">
    <property type="term" value="P:regulation of gene expression"/>
    <property type="evidence" value="ECO:0007669"/>
    <property type="project" value="UniProtKB-ARBA"/>
</dbReference>
<feature type="region of interest" description="Disordered" evidence="14">
    <location>
        <begin position="223"/>
        <end position="388"/>
    </location>
</feature>
<dbReference type="GO" id="GO:0005634">
    <property type="term" value="C:nucleus"/>
    <property type="evidence" value="ECO:0007669"/>
    <property type="project" value="UniProtKB-SubCell"/>
</dbReference>
<dbReference type="EMBL" id="OU896709">
    <property type="protein sequence ID" value="CAH1159527.1"/>
    <property type="molecule type" value="Genomic_DNA"/>
</dbReference>
<dbReference type="GO" id="GO:0031490">
    <property type="term" value="F:chromatin DNA binding"/>
    <property type="evidence" value="ECO:0007669"/>
    <property type="project" value="TreeGrafter"/>
</dbReference>
<organism evidence="16 17">
    <name type="scientific">Phaedon cochleariae</name>
    <name type="common">Mustard beetle</name>
    <dbReference type="NCBI Taxonomy" id="80249"/>
    <lineage>
        <taxon>Eukaryota</taxon>
        <taxon>Metazoa</taxon>
        <taxon>Ecdysozoa</taxon>
        <taxon>Arthropoda</taxon>
        <taxon>Hexapoda</taxon>
        <taxon>Insecta</taxon>
        <taxon>Pterygota</taxon>
        <taxon>Neoptera</taxon>
        <taxon>Endopterygota</taxon>
        <taxon>Coleoptera</taxon>
        <taxon>Polyphaga</taxon>
        <taxon>Cucujiformia</taxon>
        <taxon>Chrysomeloidea</taxon>
        <taxon>Chrysomelidae</taxon>
        <taxon>Chrysomelinae</taxon>
        <taxon>Chrysomelini</taxon>
        <taxon>Phaedon</taxon>
    </lineage>
</organism>
<dbReference type="GO" id="GO:0006281">
    <property type="term" value="P:DNA repair"/>
    <property type="evidence" value="ECO:0007669"/>
    <property type="project" value="UniProtKB-KW"/>
</dbReference>
<reference evidence="16" key="2">
    <citation type="submission" date="2022-10" db="EMBL/GenBank/DDBJ databases">
        <authorList>
            <consortium name="ENA_rothamsted_submissions"/>
            <consortium name="culmorum"/>
            <person name="King R."/>
        </authorList>
    </citation>
    <scope>NUCLEOTIDE SEQUENCE</scope>
</reference>
<feature type="compositionally biased region" description="Basic and acidic residues" evidence="14">
    <location>
        <begin position="103"/>
        <end position="157"/>
    </location>
</feature>
<feature type="compositionally biased region" description="Basic and acidic residues" evidence="14">
    <location>
        <begin position="1"/>
        <end position="21"/>
    </location>
</feature>
<evidence type="ECO:0000256" key="10">
    <source>
        <dbReference type="ARBA" id="ARBA00023125"/>
    </source>
</evidence>
<feature type="compositionally biased region" description="Low complexity" evidence="14">
    <location>
        <begin position="738"/>
        <end position="749"/>
    </location>
</feature>
<keyword evidence="17" id="KW-1185">Reference proteome</keyword>
<dbReference type="GO" id="GO:0005524">
    <property type="term" value="F:ATP binding"/>
    <property type="evidence" value="ECO:0007669"/>
    <property type="project" value="UniProtKB-KW"/>
</dbReference>
<evidence type="ECO:0000256" key="8">
    <source>
        <dbReference type="ARBA" id="ARBA00022833"/>
    </source>
</evidence>
<keyword evidence="5" id="KW-0227">DNA damage</keyword>
<feature type="compositionally biased region" description="Gly residues" evidence="14">
    <location>
        <begin position="972"/>
        <end position="988"/>
    </location>
</feature>
<sequence>METETLSKYEQECPDKEDISHDGFGSATEKRVSEAEEKLENKGTETCDPSSLLENDSDEDVEEEEKLMLSPTHSEKDYDTDEDQEVLSAEENGRDDDSDEEDEVKKTEVGEKAQERNIVEEHVEDKEVSEAEHQTEEDEVHKDSETELEKIPEEKGEVLERKEKDLVGEIVLEDEIVPEKIITDPDEKEADANLNTDIVEVDMNLQRDNANIVTAELAAEENVNTTAVEKENETLDLNKDTEECGKEDDKQENDAEQETAEEEVKDKTSDKVEKLDTSNAEDGKEEKEEISKLESKDLTSVENSGEESENAADKTETSGKETEISGEKTEDTGEQTENSTEKTDSSTGETENAAKETENSGENNDNCPLLKETLTKPKDDNEKPAAEVDMDVEMDEMEDFDPSLLCPDMSMEVEENPVITDNDALPPDNEGSKSLLSLCEPIFSTFVDEITGAEVSFGLSLEEISLREQTYGQKNPVQFTKIHCTACNVHLGSALDSQGNRFVHPLLKVLICKKCYHFYTSGEFEKDEDGSELYCRWCGQGGKVMCCSTCEKVFCRKCIRINFDRKKMMSIRDSDEWKCFACNPSQLIHLRIHCSAFMDYVQREMSRVSSAEDPNAFLHTDYSRCCLPVKKKAVDTPTGEPKRKRRKNVELEDPDYDPLKEEEQVASPLPPASSAGANAATPANATPGPSRLSALSPKSDEPNKVVTAQTPTSTIARVGSVNIRPMGSLQRPKVQVMGPAGPSTSAGAGYSRLPPTPGPRGRPSAPLAPRLHTTRGPAPRGPAPRGSVAGAHPRPPVLRPLRPAPPPAMKHEWFEKTVRAAARVNSNLSYTLTQLNRAQANATSVEGLAVVHNKLQEILSTSINSLIQIRKNLRSEFIVGIKNIRFPSKNPPPATSSAPAKSTPTTTIVDDDVIIVSPSSSPPPPPAPPAAPATPSGTVNSAIDLPPSVSFFKRSPNNKPSPLNHAPVAGSSGAGPSGAGSSGAGPSGVGTATPTGRPFLRVKSFSALQSVSSECITIPDDPPPEASKGEDVLLVVGDSPVRDDDKEKGATPEGKKDDAVVVKDENRVAEERETVVEVVEDSKETGGEKEGHANGLTNGDDGGKEEVELRGLENLDPLEKKKILNTKIVIEKSEEIDELAKSKFGLQNGEVLEL</sequence>
<proteinExistence type="inferred from homology"/>
<dbReference type="InterPro" id="IPR011011">
    <property type="entry name" value="Znf_FYVE_PHD"/>
</dbReference>
<dbReference type="PANTHER" id="PTHR46357">
    <property type="entry name" value="TRANSCRIPTIONAL REGULATOR ATRX"/>
    <property type="match status" value="1"/>
</dbReference>
<feature type="compositionally biased region" description="Acidic residues" evidence="14">
    <location>
        <begin position="55"/>
        <end position="65"/>
    </location>
</feature>
<comment type="subcellular location">
    <subcellularLocation>
        <location evidence="1">Nucleus</location>
    </subcellularLocation>
</comment>
<gene>
    <name evidence="16" type="ORF">PHAECO_LOCUS7552</name>
</gene>
<feature type="region of interest" description="Disordered" evidence="14">
    <location>
        <begin position="1"/>
        <end position="157"/>
    </location>
</feature>
<feature type="region of interest" description="Disordered" evidence="14">
    <location>
        <begin position="1070"/>
        <end position="1105"/>
    </location>
</feature>
<dbReference type="GO" id="GO:0016787">
    <property type="term" value="F:hydrolase activity"/>
    <property type="evidence" value="ECO:0007669"/>
    <property type="project" value="UniProtKB-KW"/>
</dbReference>
<feature type="compositionally biased region" description="Pro residues" evidence="14">
    <location>
        <begin position="793"/>
        <end position="804"/>
    </location>
</feature>
<keyword evidence="10" id="KW-0238">DNA-binding</keyword>
<keyword evidence="8" id="KW-0862">Zinc</keyword>
<dbReference type="PANTHER" id="PTHR46357:SF1">
    <property type="entry name" value="TRANSCRIPTIONAL REGULATOR ATRX"/>
    <property type="match status" value="1"/>
</dbReference>
<feature type="region of interest" description="Disordered" evidence="14">
    <location>
        <begin position="729"/>
        <end position="804"/>
    </location>
</feature>
<dbReference type="GO" id="GO:0005721">
    <property type="term" value="C:pericentric heterochromatin"/>
    <property type="evidence" value="ECO:0007669"/>
    <property type="project" value="TreeGrafter"/>
</dbReference>
<dbReference type="Gene3D" id="3.30.40.10">
    <property type="entry name" value="Zinc/RING finger domain, C3HC4 (zinc finger)"/>
    <property type="match status" value="1"/>
</dbReference>
<evidence type="ECO:0000256" key="12">
    <source>
        <dbReference type="ARBA" id="ARBA00023242"/>
    </source>
</evidence>
<keyword evidence="4" id="KW-0547">Nucleotide-binding</keyword>
<dbReference type="InterPro" id="IPR025766">
    <property type="entry name" value="ADD"/>
</dbReference>
<keyword evidence="9" id="KW-0067">ATP-binding</keyword>
<feature type="compositionally biased region" description="Low complexity" evidence="14">
    <location>
        <begin position="672"/>
        <end position="690"/>
    </location>
</feature>
<evidence type="ECO:0000256" key="1">
    <source>
        <dbReference type="ARBA" id="ARBA00004123"/>
    </source>
</evidence>
<feature type="region of interest" description="Disordered" evidence="14">
    <location>
        <begin position="633"/>
        <end position="712"/>
    </location>
</feature>
<comment type="similarity">
    <text evidence="2">Belongs to the SNF2/RAD54 helicase family.</text>
</comment>
<protein>
    <recommendedName>
        <fullName evidence="15">PHD-type domain-containing protein</fullName>
    </recommendedName>
</protein>
<dbReference type="GO" id="GO:0008270">
    <property type="term" value="F:zinc ion binding"/>
    <property type="evidence" value="ECO:0007669"/>
    <property type="project" value="UniProtKB-KW"/>
</dbReference>
<feature type="compositionally biased region" description="Acidic residues" evidence="14">
    <location>
        <begin position="93"/>
        <end position="102"/>
    </location>
</feature>
<evidence type="ECO:0000256" key="14">
    <source>
        <dbReference type="SAM" id="MobiDB-lite"/>
    </source>
</evidence>
<evidence type="ECO:0000256" key="7">
    <source>
        <dbReference type="ARBA" id="ARBA00022801"/>
    </source>
</evidence>
<dbReference type="PROSITE" id="PS51533">
    <property type="entry name" value="ADD"/>
    <property type="match status" value="1"/>
</dbReference>
<feature type="compositionally biased region" description="Low complexity" evidence="14">
    <location>
        <begin position="895"/>
        <end position="919"/>
    </location>
</feature>
<feature type="compositionally biased region" description="Basic and acidic residues" evidence="14">
    <location>
        <begin position="1040"/>
        <end position="1058"/>
    </location>
</feature>
<dbReference type="GO" id="GO:0003678">
    <property type="term" value="F:DNA helicase activity"/>
    <property type="evidence" value="ECO:0007669"/>
    <property type="project" value="UniProtKB-EC"/>
</dbReference>
<feature type="compositionally biased region" description="Basic and acidic residues" evidence="14">
    <location>
        <begin position="1070"/>
        <end position="1092"/>
    </location>
</feature>
<dbReference type="AlphaFoldDB" id="A0A9P0GSH4"/>
<feature type="compositionally biased region" description="Basic and acidic residues" evidence="14">
    <location>
        <begin position="28"/>
        <end position="45"/>
    </location>
</feature>
<feature type="region of interest" description="Disordered" evidence="14">
    <location>
        <begin position="885"/>
        <end position="997"/>
    </location>
</feature>
<evidence type="ECO:0000256" key="6">
    <source>
        <dbReference type="ARBA" id="ARBA00022771"/>
    </source>
</evidence>
<evidence type="ECO:0000313" key="17">
    <source>
        <dbReference type="Proteomes" id="UP001153737"/>
    </source>
</evidence>
<keyword evidence="6" id="KW-0863">Zinc-finger</keyword>
<evidence type="ECO:0000256" key="5">
    <source>
        <dbReference type="ARBA" id="ARBA00022763"/>
    </source>
</evidence>
<comment type="catalytic activity">
    <reaction evidence="13">
        <text>ATP + H2O = ADP + phosphate + H(+)</text>
        <dbReference type="Rhea" id="RHEA:13065"/>
        <dbReference type="ChEBI" id="CHEBI:15377"/>
        <dbReference type="ChEBI" id="CHEBI:15378"/>
        <dbReference type="ChEBI" id="CHEBI:30616"/>
        <dbReference type="ChEBI" id="CHEBI:43474"/>
        <dbReference type="ChEBI" id="CHEBI:456216"/>
        <dbReference type="EC" id="3.6.4.12"/>
    </reaction>
</comment>
<evidence type="ECO:0000256" key="4">
    <source>
        <dbReference type="ARBA" id="ARBA00022741"/>
    </source>
</evidence>
<keyword evidence="3" id="KW-0479">Metal-binding</keyword>
<keyword evidence="7" id="KW-0378">Hydrolase</keyword>
<evidence type="ECO:0000313" key="16">
    <source>
        <dbReference type="EMBL" id="CAH1159527.1"/>
    </source>
</evidence>
<evidence type="ECO:0000256" key="9">
    <source>
        <dbReference type="ARBA" id="ARBA00022840"/>
    </source>
</evidence>
<name>A0A9P0GSH4_PHACE</name>
<feature type="compositionally biased region" description="Basic and acidic residues" evidence="14">
    <location>
        <begin position="311"/>
        <end position="331"/>
    </location>
</feature>
<feature type="compositionally biased region" description="Basic and acidic residues" evidence="14">
    <location>
        <begin position="262"/>
        <end position="299"/>
    </location>
</feature>
<dbReference type="InterPro" id="IPR052131">
    <property type="entry name" value="ATRX_domain-containing"/>
</dbReference>
<dbReference type="OrthoDB" id="6286493at2759"/>
<reference evidence="16" key="1">
    <citation type="submission" date="2022-01" db="EMBL/GenBank/DDBJ databases">
        <authorList>
            <person name="King R."/>
        </authorList>
    </citation>
    <scope>NUCLEOTIDE SEQUENCE</scope>
</reference>
<feature type="compositionally biased region" description="Pro residues" evidence="14">
    <location>
        <begin position="920"/>
        <end position="932"/>
    </location>
</feature>
<feature type="compositionally biased region" description="Low complexity" evidence="14">
    <location>
        <begin position="775"/>
        <end position="791"/>
    </location>
</feature>
<accession>A0A9P0GSH4</accession>
<dbReference type="InterPro" id="IPR013083">
    <property type="entry name" value="Znf_RING/FYVE/PHD"/>
</dbReference>
<feature type="region of interest" description="Disordered" evidence="14">
    <location>
        <begin position="1037"/>
        <end position="1058"/>
    </location>
</feature>